<dbReference type="AlphaFoldDB" id="A0A2M6ZID9"/>
<organism evidence="2 3">
    <name type="scientific">Candidatus Desantisbacteria bacterium CG07_land_8_20_14_0_80_39_15</name>
    <dbReference type="NCBI Taxonomy" id="1974549"/>
    <lineage>
        <taxon>Bacteria</taxon>
        <taxon>Candidatus Desantisiibacteriota</taxon>
    </lineage>
</organism>
<comment type="caution">
    <text evidence="2">The sequence shown here is derived from an EMBL/GenBank/DDBJ whole genome shotgun (WGS) entry which is preliminary data.</text>
</comment>
<sequence>MVKNLIFLIIPVILSNFSAHSQTITLATFLNNSDYKEENIEKKITLRIKQELENRGYRIVALCDREGFKKGLEDKGIWISAEIKEFYLGTTLFSFGPFRYRTGNAKTEINLQIIKNGKLLEEPVEVKEQEDKTNFILFSEEEIEKREEEKFDNSIKEKFLKEITEEIISKLLQKM</sequence>
<accession>A0A2M6ZID9</accession>
<evidence type="ECO:0000313" key="2">
    <source>
        <dbReference type="EMBL" id="PIU52147.1"/>
    </source>
</evidence>
<feature type="signal peptide" evidence="1">
    <location>
        <begin position="1"/>
        <end position="21"/>
    </location>
</feature>
<dbReference type="EMBL" id="PEWN01000013">
    <property type="protein sequence ID" value="PIU52147.1"/>
    <property type="molecule type" value="Genomic_DNA"/>
</dbReference>
<evidence type="ECO:0000256" key="1">
    <source>
        <dbReference type="SAM" id="SignalP"/>
    </source>
</evidence>
<reference evidence="3" key="1">
    <citation type="submission" date="2017-09" db="EMBL/GenBank/DDBJ databases">
        <title>Depth-based differentiation of microbial function through sediment-hosted aquifers and enrichment of novel symbionts in the deep terrestrial subsurface.</title>
        <authorList>
            <person name="Probst A.J."/>
            <person name="Ladd B."/>
            <person name="Jarett J.K."/>
            <person name="Geller-Mcgrath D.E."/>
            <person name="Sieber C.M.K."/>
            <person name="Emerson J.B."/>
            <person name="Anantharaman K."/>
            <person name="Thomas B.C."/>
            <person name="Malmstrom R."/>
            <person name="Stieglmeier M."/>
            <person name="Klingl A."/>
            <person name="Woyke T."/>
            <person name="Ryan C.M."/>
            <person name="Banfield J.F."/>
        </authorList>
    </citation>
    <scope>NUCLEOTIDE SEQUENCE [LARGE SCALE GENOMIC DNA]</scope>
</reference>
<proteinExistence type="predicted"/>
<gene>
    <name evidence="2" type="ORF">COS91_00790</name>
</gene>
<feature type="chain" id="PRO_5014915291" description="DUF4136 domain-containing protein" evidence="1">
    <location>
        <begin position="22"/>
        <end position="175"/>
    </location>
</feature>
<name>A0A2M6ZID9_9BACT</name>
<evidence type="ECO:0000313" key="3">
    <source>
        <dbReference type="Proteomes" id="UP000229227"/>
    </source>
</evidence>
<evidence type="ECO:0008006" key="4">
    <source>
        <dbReference type="Google" id="ProtNLM"/>
    </source>
</evidence>
<protein>
    <recommendedName>
        <fullName evidence="4">DUF4136 domain-containing protein</fullName>
    </recommendedName>
</protein>
<keyword evidence="1" id="KW-0732">Signal</keyword>
<dbReference type="Proteomes" id="UP000229227">
    <property type="component" value="Unassembled WGS sequence"/>
</dbReference>